<dbReference type="AlphaFoldDB" id="A0A7C5TI09"/>
<protein>
    <submittedName>
        <fullName evidence="4">NDP-sugar synthase</fullName>
    </submittedName>
</protein>
<dbReference type="InterPro" id="IPR056729">
    <property type="entry name" value="GMPPB_C"/>
</dbReference>
<comment type="caution">
    <text evidence="4">The sequence shown here is derived from an EMBL/GenBank/DDBJ whole genome shotgun (WGS) entry which is preliminary data.</text>
</comment>
<dbReference type="Pfam" id="PF25087">
    <property type="entry name" value="GMPPB_C"/>
    <property type="match status" value="1"/>
</dbReference>
<organism evidence="4">
    <name type="scientific">Ignisphaera aggregans</name>
    <dbReference type="NCBI Taxonomy" id="334771"/>
    <lineage>
        <taxon>Archaea</taxon>
        <taxon>Thermoproteota</taxon>
        <taxon>Thermoprotei</taxon>
        <taxon>Desulfurococcales</taxon>
        <taxon>Desulfurococcaceae</taxon>
        <taxon>Ignisphaera</taxon>
    </lineage>
</organism>
<accession>A0A7C5TI09</accession>
<dbReference type="InterPro" id="IPR050486">
    <property type="entry name" value="Mannose-1P_guanyltransferase"/>
</dbReference>
<evidence type="ECO:0000259" key="3">
    <source>
        <dbReference type="Pfam" id="PF25087"/>
    </source>
</evidence>
<dbReference type="Gene3D" id="3.90.550.10">
    <property type="entry name" value="Spore Coat Polysaccharide Biosynthesis Protein SpsA, Chain A"/>
    <property type="match status" value="1"/>
</dbReference>
<dbReference type="InterPro" id="IPR029044">
    <property type="entry name" value="Nucleotide-diphossugar_trans"/>
</dbReference>
<dbReference type="PANTHER" id="PTHR22572">
    <property type="entry name" value="SUGAR-1-PHOSPHATE GUANYL TRANSFERASE"/>
    <property type="match status" value="1"/>
</dbReference>
<dbReference type="Pfam" id="PF00483">
    <property type="entry name" value="NTP_transferase"/>
    <property type="match status" value="1"/>
</dbReference>
<feature type="domain" description="Mannose-1-phosphate guanyltransferase C-terminal" evidence="3">
    <location>
        <begin position="303"/>
        <end position="403"/>
    </location>
</feature>
<gene>
    <name evidence="4" type="ORF">ENM84_02100</name>
</gene>
<feature type="domain" description="Nucleotidyl transferase" evidence="2">
    <location>
        <begin position="4"/>
        <end position="253"/>
    </location>
</feature>
<dbReference type="Gene3D" id="2.160.10.10">
    <property type="entry name" value="Hexapeptide repeat proteins"/>
    <property type="match status" value="1"/>
</dbReference>
<dbReference type="CDD" id="cd04181">
    <property type="entry name" value="NTP_transferase"/>
    <property type="match status" value="1"/>
</dbReference>
<comment type="similarity">
    <text evidence="1">Belongs to the transferase hexapeptide repeat family.</text>
</comment>
<name>A0A7C5TI09_9CREN</name>
<sequence>MLTKTIIPLGGLGTRLRPLTIETSKALVRFLNRPLIEFTIVKLARQGISEFYMGVSGYLNYKEVYDYFGEGLKIRLKYDLPNVRIRYQPNEESVGSADSVRIIMDYYDIKEPVLIVQGDLLFDLNLLDMWMFHTKNNAFMTVAVKYLEKEEELTHFGVADIDSEKRIKRFVEKPKSPKEAPSNLINTGIYILSASFRDFLNSDIVSYMRQRNMMDFGQHIIPLAIQMFGNIYGYEIKGYWFDIGTPERYLEAVFYLLRYMSPEELEAKPLVYNVKVQGKSKESNILHQEILSKILNGDIKTDGEILIGRHVKIGKDVTLSNAVIDNYTIIENEVSINRSVIMDRCRIGGKTSIIDSIVGRHVRINRNVKIINSVIGDDTIIGDNVVLINTKVWSHKEIPSNAHIENMVFI</sequence>
<dbReference type="InterPro" id="IPR005835">
    <property type="entry name" value="NTP_transferase_dom"/>
</dbReference>
<evidence type="ECO:0000256" key="1">
    <source>
        <dbReference type="ARBA" id="ARBA00007274"/>
    </source>
</evidence>
<dbReference type="InterPro" id="IPR011004">
    <property type="entry name" value="Trimer_LpxA-like_sf"/>
</dbReference>
<proteinExistence type="inferred from homology"/>
<dbReference type="SUPFAM" id="SSF51161">
    <property type="entry name" value="Trimeric LpxA-like enzymes"/>
    <property type="match status" value="1"/>
</dbReference>
<evidence type="ECO:0000313" key="4">
    <source>
        <dbReference type="EMBL" id="HHP81437.1"/>
    </source>
</evidence>
<dbReference type="SUPFAM" id="SSF53448">
    <property type="entry name" value="Nucleotide-diphospho-sugar transferases"/>
    <property type="match status" value="1"/>
</dbReference>
<reference evidence="4" key="1">
    <citation type="journal article" date="2020" name="mSystems">
        <title>Genome- and Community-Level Interaction Insights into Carbon Utilization and Element Cycling Functions of Hydrothermarchaeota in Hydrothermal Sediment.</title>
        <authorList>
            <person name="Zhou Z."/>
            <person name="Liu Y."/>
            <person name="Xu W."/>
            <person name="Pan J."/>
            <person name="Luo Z.H."/>
            <person name="Li M."/>
        </authorList>
    </citation>
    <scope>NUCLEOTIDE SEQUENCE [LARGE SCALE GENOMIC DNA]</scope>
    <source>
        <strain evidence="4">SpSt-1121</strain>
    </source>
</reference>
<dbReference type="EMBL" id="DRZI01000082">
    <property type="protein sequence ID" value="HHP81437.1"/>
    <property type="molecule type" value="Genomic_DNA"/>
</dbReference>
<evidence type="ECO:0000259" key="2">
    <source>
        <dbReference type="Pfam" id="PF00483"/>
    </source>
</evidence>